<sequence length="186" mass="19406">MVGRLAVCCVALAVSASACAQTGDGDKVSAAGETVAAAAMPVPRPAGLGERAAGRTVPAPDNRSRVRILIARHAAERGVPADLADAVVRLESNYNPQARNGGNLGLTQISFATARAYGYSGSREGLFDPETNLTFGIRYLAEAYRLAGGDTCGTILRYQAGHRARSMTAAARRYCAKVRPLLAARS</sequence>
<keyword evidence="6" id="KW-1185">Reference proteome</keyword>
<feature type="chain" id="PRO_5032808071" evidence="3">
    <location>
        <begin position="21"/>
        <end position="186"/>
    </location>
</feature>
<gene>
    <name evidence="5" type="ORF">GGR16_002978</name>
</gene>
<dbReference type="CDD" id="cd00254">
    <property type="entry name" value="LT-like"/>
    <property type="match status" value="1"/>
</dbReference>
<protein>
    <submittedName>
        <fullName evidence="5">Soluble lytic murein transglycosylase-like protein</fullName>
    </submittedName>
</protein>
<comment type="similarity">
    <text evidence="2">Belongs to the virb1 family.</text>
</comment>
<proteinExistence type="inferred from homology"/>
<evidence type="ECO:0000256" key="1">
    <source>
        <dbReference type="ARBA" id="ARBA00007734"/>
    </source>
</evidence>
<dbReference type="SUPFAM" id="SSF53955">
    <property type="entry name" value="Lysozyme-like"/>
    <property type="match status" value="1"/>
</dbReference>
<evidence type="ECO:0000313" key="5">
    <source>
        <dbReference type="EMBL" id="MBB4017944.1"/>
    </source>
</evidence>
<dbReference type="InterPro" id="IPR008258">
    <property type="entry name" value="Transglycosylase_SLT_dom_1"/>
</dbReference>
<evidence type="ECO:0000313" key="6">
    <source>
        <dbReference type="Proteomes" id="UP000577362"/>
    </source>
</evidence>
<dbReference type="InterPro" id="IPR023346">
    <property type="entry name" value="Lysozyme-like_dom_sf"/>
</dbReference>
<evidence type="ECO:0000259" key="4">
    <source>
        <dbReference type="Pfam" id="PF01464"/>
    </source>
</evidence>
<feature type="signal peptide" evidence="3">
    <location>
        <begin position="1"/>
        <end position="20"/>
    </location>
</feature>
<dbReference type="EMBL" id="JACIEN010000003">
    <property type="protein sequence ID" value="MBB4017944.1"/>
    <property type="molecule type" value="Genomic_DNA"/>
</dbReference>
<dbReference type="RefSeq" id="WP_082312593.1">
    <property type="nucleotide sequence ID" value="NZ_JACIEN010000003.1"/>
</dbReference>
<dbReference type="Pfam" id="PF01464">
    <property type="entry name" value="SLT"/>
    <property type="match status" value="1"/>
</dbReference>
<comment type="similarity">
    <text evidence="1">Belongs to the transglycosylase Slt family.</text>
</comment>
<dbReference type="PANTHER" id="PTHR37423:SF2">
    <property type="entry name" value="MEMBRANE-BOUND LYTIC MUREIN TRANSGLYCOSYLASE C"/>
    <property type="match status" value="1"/>
</dbReference>
<name>A0A840BXX7_9HYPH</name>
<dbReference type="PANTHER" id="PTHR37423">
    <property type="entry name" value="SOLUBLE LYTIC MUREIN TRANSGLYCOSYLASE-RELATED"/>
    <property type="match status" value="1"/>
</dbReference>
<reference evidence="5 6" key="1">
    <citation type="submission" date="2020-08" db="EMBL/GenBank/DDBJ databases">
        <title>Genomic Encyclopedia of Type Strains, Phase IV (KMG-IV): sequencing the most valuable type-strain genomes for metagenomic binning, comparative biology and taxonomic classification.</title>
        <authorList>
            <person name="Goeker M."/>
        </authorList>
    </citation>
    <scope>NUCLEOTIDE SEQUENCE [LARGE SCALE GENOMIC DNA]</scope>
    <source>
        <strain evidence="5 6">DSM 103737</strain>
    </source>
</reference>
<dbReference type="Gene3D" id="1.10.530.10">
    <property type="match status" value="1"/>
</dbReference>
<evidence type="ECO:0000256" key="2">
    <source>
        <dbReference type="ARBA" id="ARBA00009387"/>
    </source>
</evidence>
<evidence type="ECO:0000256" key="3">
    <source>
        <dbReference type="SAM" id="SignalP"/>
    </source>
</evidence>
<keyword evidence="3" id="KW-0732">Signal</keyword>
<comment type="caution">
    <text evidence="5">The sequence shown here is derived from an EMBL/GenBank/DDBJ whole genome shotgun (WGS) entry which is preliminary data.</text>
</comment>
<dbReference type="Proteomes" id="UP000577362">
    <property type="component" value="Unassembled WGS sequence"/>
</dbReference>
<organism evidence="5 6">
    <name type="scientific">Chelatococcus caeni</name>
    <dbReference type="NCBI Taxonomy" id="1348468"/>
    <lineage>
        <taxon>Bacteria</taxon>
        <taxon>Pseudomonadati</taxon>
        <taxon>Pseudomonadota</taxon>
        <taxon>Alphaproteobacteria</taxon>
        <taxon>Hyphomicrobiales</taxon>
        <taxon>Chelatococcaceae</taxon>
        <taxon>Chelatococcus</taxon>
    </lineage>
</organism>
<dbReference type="PROSITE" id="PS51257">
    <property type="entry name" value="PROKAR_LIPOPROTEIN"/>
    <property type="match status" value="1"/>
</dbReference>
<dbReference type="AlphaFoldDB" id="A0A840BXX7"/>
<feature type="domain" description="Transglycosylase SLT" evidence="4">
    <location>
        <begin position="70"/>
        <end position="164"/>
    </location>
</feature>
<accession>A0A840BXX7</accession>